<dbReference type="STRING" id="945553.A0A0D2L3S9"/>
<dbReference type="OrthoDB" id="9971254at2759"/>
<accession>A0A0D2L3S9</accession>
<reference evidence="3" key="1">
    <citation type="submission" date="2014-04" db="EMBL/GenBank/DDBJ databases">
        <title>Evolutionary Origins and Diversification of the Mycorrhizal Mutualists.</title>
        <authorList>
            <consortium name="DOE Joint Genome Institute"/>
            <consortium name="Mycorrhizal Genomics Consortium"/>
            <person name="Kohler A."/>
            <person name="Kuo A."/>
            <person name="Nagy L.G."/>
            <person name="Floudas D."/>
            <person name="Copeland A."/>
            <person name="Barry K.W."/>
            <person name="Cichocki N."/>
            <person name="Veneault-Fourrey C."/>
            <person name="LaButti K."/>
            <person name="Lindquist E.A."/>
            <person name="Lipzen A."/>
            <person name="Lundell T."/>
            <person name="Morin E."/>
            <person name="Murat C."/>
            <person name="Riley R."/>
            <person name="Ohm R."/>
            <person name="Sun H."/>
            <person name="Tunlid A."/>
            <person name="Henrissat B."/>
            <person name="Grigoriev I.V."/>
            <person name="Hibbett D.S."/>
            <person name="Martin F."/>
        </authorList>
    </citation>
    <scope>NUCLEOTIDE SEQUENCE [LARGE SCALE GENOMIC DNA]</scope>
    <source>
        <strain evidence="3">FD-334 SS-4</strain>
    </source>
</reference>
<dbReference type="Proteomes" id="UP000054270">
    <property type="component" value="Unassembled WGS sequence"/>
</dbReference>
<dbReference type="Pfam" id="PF18885">
    <property type="entry name" value="DUF5648"/>
    <property type="match status" value="1"/>
</dbReference>
<protein>
    <recommendedName>
        <fullName evidence="1">DUF5648 domain-containing protein</fullName>
    </recommendedName>
</protein>
<sequence length="149" mass="16284">MTRHSVPLHRLYSTGGTDHFYTASQPEANNAANVDGYTVEGSPCNIFTQQYEGTVPLYRMYNGAIVDHFYTTNAAEKDNAITKLGYSYEGVTGYVYPDASCEGGRPLYRLYSQGATDHFYTSDAAERDKAMTEGYANEGIAAYAPPATG</sequence>
<proteinExistence type="predicted"/>
<evidence type="ECO:0000313" key="3">
    <source>
        <dbReference type="Proteomes" id="UP000054270"/>
    </source>
</evidence>
<dbReference type="AlphaFoldDB" id="A0A0D2L3S9"/>
<name>A0A0D2L3S9_HYPSF</name>
<dbReference type="EMBL" id="KN817558">
    <property type="protein sequence ID" value="KJA21457.1"/>
    <property type="molecule type" value="Genomic_DNA"/>
</dbReference>
<gene>
    <name evidence="2" type="ORF">HYPSUDRAFT_187495</name>
</gene>
<dbReference type="InterPro" id="IPR043708">
    <property type="entry name" value="DUF5648"/>
</dbReference>
<evidence type="ECO:0000313" key="2">
    <source>
        <dbReference type="EMBL" id="KJA21457.1"/>
    </source>
</evidence>
<organism evidence="2 3">
    <name type="scientific">Hypholoma sublateritium (strain FD-334 SS-4)</name>
    <dbReference type="NCBI Taxonomy" id="945553"/>
    <lineage>
        <taxon>Eukaryota</taxon>
        <taxon>Fungi</taxon>
        <taxon>Dikarya</taxon>
        <taxon>Basidiomycota</taxon>
        <taxon>Agaricomycotina</taxon>
        <taxon>Agaricomycetes</taxon>
        <taxon>Agaricomycetidae</taxon>
        <taxon>Agaricales</taxon>
        <taxon>Agaricineae</taxon>
        <taxon>Strophariaceae</taxon>
        <taxon>Hypholoma</taxon>
    </lineage>
</organism>
<keyword evidence="3" id="KW-1185">Reference proteome</keyword>
<feature type="domain" description="DUF5648" evidence="1">
    <location>
        <begin position="7"/>
        <end position="144"/>
    </location>
</feature>
<evidence type="ECO:0000259" key="1">
    <source>
        <dbReference type="Pfam" id="PF18885"/>
    </source>
</evidence>
<dbReference type="OMA" id="YRAYHPT"/>